<dbReference type="Proteomes" id="UP001165289">
    <property type="component" value="Unassembled WGS sequence"/>
</dbReference>
<evidence type="ECO:0000256" key="1">
    <source>
        <dbReference type="SAM" id="Phobius"/>
    </source>
</evidence>
<keyword evidence="1" id="KW-0472">Membrane</keyword>
<keyword evidence="1" id="KW-0812">Transmembrane</keyword>
<comment type="caution">
    <text evidence="2">The sequence shown here is derived from an EMBL/GenBank/DDBJ whole genome shotgun (WGS) entry which is preliminary data.</text>
</comment>
<keyword evidence="1" id="KW-1133">Transmembrane helix</keyword>
<keyword evidence="3" id="KW-1185">Reference proteome</keyword>
<gene>
    <name evidence="2" type="ORF">LOD99_11133</name>
</gene>
<dbReference type="EMBL" id="JAKMXF010000108">
    <property type="protein sequence ID" value="KAI6658139.1"/>
    <property type="molecule type" value="Genomic_DNA"/>
</dbReference>
<dbReference type="PANTHER" id="PTHR45913">
    <property type="entry name" value="EPM2A-INTERACTING PROTEIN 1"/>
    <property type="match status" value="1"/>
</dbReference>
<organism evidence="2 3">
    <name type="scientific">Oopsacas minuta</name>
    <dbReference type="NCBI Taxonomy" id="111878"/>
    <lineage>
        <taxon>Eukaryota</taxon>
        <taxon>Metazoa</taxon>
        <taxon>Porifera</taxon>
        <taxon>Hexactinellida</taxon>
        <taxon>Hexasterophora</taxon>
        <taxon>Lyssacinosida</taxon>
        <taxon>Leucopsacidae</taxon>
        <taxon>Oopsacas</taxon>
    </lineage>
</organism>
<evidence type="ECO:0000313" key="2">
    <source>
        <dbReference type="EMBL" id="KAI6658139.1"/>
    </source>
</evidence>
<proteinExistence type="predicted"/>
<sequence>MSEDIKNQVVEQIKQSPIFVLQLDESTDVSSCAQLMIYVRYIHDSNFKEEFLFCQPLDSQTRGIDVFKQRKHLFCKKRSRLEKNLGLFAQMALLLCWEAILGSRHAFDSLSLM</sequence>
<feature type="transmembrane region" description="Helical" evidence="1">
    <location>
        <begin position="85"/>
        <end position="107"/>
    </location>
</feature>
<protein>
    <submittedName>
        <fullName evidence="2">Protein ZBED8-like</fullName>
    </submittedName>
</protein>
<evidence type="ECO:0000313" key="3">
    <source>
        <dbReference type="Proteomes" id="UP001165289"/>
    </source>
</evidence>
<reference evidence="2 3" key="1">
    <citation type="journal article" date="2023" name="BMC Biol.">
        <title>The compact genome of the sponge Oopsacas minuta (Hexactinellida) is lacking key metazoan core genes.</title>
        <authorList>
            <person name="Santini S."/>
            <person name="Schenkelaars Q."/>
            <person name="Jourda C."/>
            <person name="Duchesne M."/>
            <person name="Belahbib H."/>
            <person name="Rocher C."/>
            <person name="Selva M."/>
            <person name="Riesgo A."/>
            <person name="Vervoort M."/>
            <person name="Leys S.P."/>
            <person name="Kodjabachian L."/>
            <person name="Le Bivic A."/>
            <person name="Borchiellini C."/>
            <person name="Claverie J.M."/>
            <person name="Renard E."/>
        </authorList>
    </citation>
    <scope>NUCLEOTIDE SEQUENCE [LARGE SCALE GENOMIC DNA]</scope>
    <source>
        <strain evidence="2">SPO-2</strain>
    </source>
</reference>
<accession>A0AAV7KAH7</accession>
<dbReference type="PANTHER" id="PTHR45913:SF19">
    <property type="entry name" value="LOW QUALITY PROTEIN: ZINC FINGER BED DOMAIN-CONTAINING PROTEIN 5-LIKE"/>
    <property type="match status" value="1"/>
</dbReference>
<dbReference type="AlphaFoldDB" id="A0AAV7KAH7"/>
<name>A0AAV7KAH7_9METZ</name>